<sequence length="387" mass="42660">MSQGSSCLSSPISTTPTFSEDMSIDAMLGTSADFSYPLSSSLHPDPGPMQFTDPIDTWCDLDGLGGMSSATGSTSPMKVPSNHQSPFIKGELSLSPPFDSSGHFPGAISQPSSYGATAYMSPPGSSRRSSDRDTNITIPSTLSRYQSADSGQSFPSNSCHCLEHHADLLCRLKELEQKHIIPRIDVVLVSAQQALVPWKNVIECRICRNDDNQEVLLLSAMSIRSVLRRLQCLLMESRGQMPLSGASSPGAAFSQRASPIITNGNCHNDDIKSTIGIYEITGEERTAVTDLLVSRTLDRIRYTLMRFKERLDNMRKKKTMRPTALRKTMASYTHDGMDDDDDDDDDELAEYDRGVEDLEHLEQVWRNLESTVQRLVRAIRSGSTTPV</sequence>
<keyword evidence="3" id="KW-1185">Reference proteome</keyword>
<dbReference type="EMBL" id="JAPUFD010000001">
    <property type="protein sequence ID" value="MDI1485241.1"/>
    <property type="molecule type" value="Genomic_DNA"/>
</dbReference>
<organism evidence="2 3">
    <name type="scientific">Ramalina farinacea</name>
    <dbReference type="NCBI Taxonomy" id="258253"/>
    <lineage>
        <taxon>Eukaryota</taxon>
        <taxon>Fungi</taxon>
        <taxon>Dikarya</taxon>
        <taxon>Ascomycota</taxon>
        <taxon>Pezizomycotina</taxon>
        <taxon>Lecanoromycetes</taxon>
        <taxon>OSLEUM clade</taxon>
        <taxon>Lecanoromycetidae</taxon>
        <taxon>Lecanorales</taxon>
        <taxon>Lecanorineae</taxon>
        <taxon>Ramalinaceae</taxon>
        <taxon>Ramalina</taxon>
    </lineage>
</organism>
<gene>
    <name evidence="2" type="ORF">OHK93_000378</name>
</gene>
<comment type="caution">
    <text evidence="2">The sequence shown here is derived from an EMBL/GenBank/DDBJ whole genome shotgun (WGS) entry which is preliminary data.</text>
</comment>
<evidence type="ECO:0000313" key="3">
    <source>
        <dbReference type="Proteomes" id="UP001161017"/>
    </source>
</evidence>
<evidence type="ECO:0000313" key="2">
    <source>
        <dbReference type="EMBL" id="MDI1485241.1"/>
    </source>
</evidence>
<name>A0AA43QER9_9LECA</name>
<evidence type="ECO:0000256" key="1">
    <source>
        <dbReference type="SAM" id="MobiDB-lite"/>
    </source>
</evidence>
<feature type="region of interest" description="Disordered" evidence="1">
    <location>
        <begin position="115"/>
        <end position="136"/>
    </location>
</feature>
<reference evidence="2" key="1">
    <citation type="journal article" date="2023" name="Genome Biol. Evol.">
        <title>First Whole Genome Sequence and Flow Cytometry Genome Size Data for the Lichen-Forming Fungus Ramalina farinacea (Ascomycota).</title>
        <authorList>
            <person name="Llewellyn T."/>
            <person name="Mian S."/>
            <person name="Hill R."/>
            <person name="Leitch I.J."/>
            <person name="Gaya E."/>
        </authorList>
    </citation>
    <scope>NUCLEOTIDE SEQUENCE</scope>
    <source>
        <strain evidence="2">LIQ254RAFAR</strain>
    </source>
</reference>
<dbReference type="Proteomes" id="UP001161017">
    <property type="component" value="Unassembled WGS sequence"/>
</dbReference>
<proteinExistence type="predicted"/>
<dbReference type="AlphaFoldDB" id="A0AA43QER9"/>
<accession>A0AA43QER9</accession>
<protein>
    <submittedName>
        <fullName evidence="2">Uncharacterized protein</fullName>
    </submittedName>
</protein>